<evidence type="ECO:0000256" key="1">
    <source>
        <dbReference type="SAM" id="Phobius"/>
    </source>
</evidence>
<dbReference type="EMBL" id="CAKOAT010179266">
    <property type="protein sequence ID" value="CAH8353221.1"/>
    <property type="molecule type" value="Genomic_DNA"/>
</dbReference>
<reference evidence="2 3" key="1">
    <citation type="submission" date="2022-03" db="EMBL/GenBank/DDBJ databases">
        <authorList>
            <person name="Macdonald S."/>
            <person name="Ahmed S."/>
            <person name="Newling K."/>
        </authorList>
    </citation>
    <scope>NUCLEOTIDE SEQUENCE [LARGE SCALE GENOMIC DNA]</scope>
</reference>
<name>A0ABC8K4Z4_ERUVS</name>
<protein>
    <submittedName>
        <fullName evidence="2">Uncharacterized protein</fullName>
    </submittedName>
</protein>
<keyword evidence="1" id="KW-0812">Transmembrane</keyword>
<dbReference type="AlphaFoldDB" id="A0ABC8K4Z4"/>
<keyword evidence="1" id="KW-1133">Transmembrane helix</keyword>
<dbReference type="Proteomes" id="UP001642260">
    <property type="component" value="Unassembled WGS sequence"/>
</dbReference>
<organism evidence="2 3">
    <name type="scientific">Eruca vesicaria subsp. sativa</name>
    <name type="common">Garden rocket</name>
    <name type="synonym">Eruca sativa</name>
    <dbReference type="NCBI Taxonomy" id="29727"/>
    <lineage>
        <taxon>Eukaryota</taxon>
        <taxon>Viridiplantae</taxon>
        <taxon>Streptophyta</taxon>
        <taxon>Embryophyta</taxon>
        <taxon>Tracheophyta</taxon>
        <taxon>Spermatophyta</taxon>
        <taxon>Magnoliopsida</taxon>
        <taxon>eudicotyledons</taxon>
        <taxon>Gunneridae</taxon>
        <taxon>Pentapetalae</taxon>
        <taxon>rosids</taxon>
        <taxon>malvids</taxon>
        <taxon>Brassicales</taxon>
        <taxon>Brassicaceae</taxon>
        <taxon>Brassiceae</taxon>
        <taxon>Eruca</taxon>
    </lineage>
</organism>
<feature type="transmembrane region" description="Helical" evidence="1">
    <location>
        <begin position="20"/>
        <end position="41"/>
    </location>
</feature>
<accession>A0ABC8K4Z4</accession>
<keyword evidence="1" id="KW-0472">Membrane</keyword>
<keyword evidence="3" id="KW-1185">Reference proteome</keyword>
<proteinExistence type="predicted"/>
<gene>
    <name evidence="2" type="ORF">ERUC_LOCUS18976</name>
</gene>
<evidence type="ECO:0000313" key="2">
    <source>
        <dbReference type="EMBL" id="CAH8353221.1"/>
    </source>
</evidence>
<sequence>MAFEGAALMAFTFLPAGDEYLWSFLWIMVPLHVSYLVSMSVVSPDAVWYLTFSISWLIFVVIVYIIVSFLQWKRYKKKIPEPRSELILEGLTTLNQAKGV</sequence>
<comment type="caution">
    <text evidence="2">The sequence shown here is derived from an EMBL/GenBank/DDBJ whole genome shotgun (WGS) entry which is preliminary data.</text>
</comment>
<evidence type="ECO:0000313" key="3">
    <source>
        <dbReference type="Proteomes" id="UP001642260"/>
    </source>
</evidence>
<feature type="transmembrane region" description="Helical" evidence="1">
    <location>
        <begin position="47"/>
        <end position="70"/>
    </location>
</feature>